<keyword evidence="6" id="KW-1185">Reference proteome</keyword>
<reference evidence="5" key="1">
    <citation type="submission" date="2022-07" db="EMBL/GenBank/DDBJ databases">
        <title>Genome analysis of Parmales, a sister group of diatoms, reveals the evolutionary specialization of diatoms from phago-mixotrophs to photoautotrophs.</title>
        <authorList>
            <person name="Ban H."/>
            <person name="Sato S."/>
            <person name="Yoshikawa S."/>
            <person name="Kazumasa Y."/>
            <person name="Nakamura Y."/>
            <person name="Ichinomiya M."/>
            <person name="Saitoh K."/>
            <person name="Sato N."/>
            <person name="Blanc-Mathieu R."/>
            <person name="Endo H."/>
            <person name="Kuwata A."/>
            <person name="Ogata H."/>
        </authorList>
    </citation>
    <scope>NUCLEOTIDE SEQUENCE</scope>
</reference>
<organism evidence="5 6">
    <name type="scientific">Triparma retinervis</name>
    <dbReference type="NCBI Taxonomy" id="2557542"/>
    <lineage>
        <taxon>Eukaryota</taxon>
        <taxon>Sar</taxon>
        <taxon>Stramenopiles</taxon>
        <taxon>Ochrophyta</taxon>
        <taxon>Bolidophyceae</taxon>
        <taxon>Parmales</taxon>
        <taxon>Triparmaceae</taxon>
        <taxon>Triparma</taxon>
    </lineage>
</organism>
<dbReference type="Pfam" id="PF00023">
    <property type="entry name" value="Ank"/>
    <property type="match status" value="1"/>
</dbReference>
<evidence type="ECO:0000313" key="6">
    <source>
        <dbReference type="Proteomes" id="UP001165082"/>
    </source>
</evidence>
<dbReference type="SMART" id="SM00248">
    <property type="entry name" value="ANK"/>
    <property type="match status" value="1"/>
</dbReference>
<dbReference type="PANTHER" id="PTHR46652">
    <property type="entry name" value="LEUCINE-RICH REPEAT AND IQ DOMAIN-CONTAINING PROTEIN 1-RELATED"/>
    <property type="match status" value="1"/>
</dbReference>
<evidence type="ECO:0000256" key="4">
    <source>
        <dbReference type="SAM" id="MobiDB-lite"/>
    </source>
</evidence>
<dbReference type="PROSITE" id="PS50297">
    <property type="entry name" value="ANK_REP_REGION"/>
    <property type="match status" value="1"/>
</dbReference>
<sequence>MELGQSLAVSRLGREGDPDPNLTNISKKTIPDEQAHKVITITRAYQTKISFRRCLKLTQPLFDRLSECPQLRHCDLLGSKINSLSPFLNASNLLHLNIRYTKVVDLRPISSLPNLRYLDAGCTSVHDCACLSAIPDLGTLYLDDTKIKSIEDVISGCKKLTDLNVGFADVPASLKPGIAKMCKGVSRSCQFFTLVLGEGRGSTGDKLGRLVEEGYEVDQRVHEKFQGDEDFGALKFYKTECGQATRFFRCDHGNKALRPTALHLACFKGDVGLVKMLLGFGANPKLKCWIGKVAPCFASGFEMVDADLSAFDIVRICRREQVSRKIDKMFERDVLDWKEQTKRKEHELLCALNGVDPDETEVEESYD</sequence>
<evidence type="ECO:0000313" key="5">
    <source>
        <dbReference type="EMBL" id="GMH47165.1"/>
    </source>
</evidence>
<dbReference type="InterPro" id="IPR032675">
    <property type="entry name" value="LRR_dom_sf"/>
</dbReference>
<accession>A0A9W7DM17</accession>
<dbReference type="Gene3D" id="1.25.40.20">
    <property type="entry name" value="Ankyrin repeat-containing domain"/>
    <property type="match status" value="1"/>
</dbReference>
<dbReference type="SUPFAM" id="SSF48403">
    <property type="entry name" value="Ankyrin repeat"/>
    <property type="match status" value="1"/>
</dbReference>
<dbReference type="Gene3D" id="3.80.10.10">
    <property type="entry name" value="Ribonuclease Inhibitor"/>
    <property type="match status" value="1"/>
</dbReference>
<evidence type="ECO:0000256" key="1">
    <source>
        <dbReference type="ARBA" id="ARBA00022614"/>
    </source>
</evidence>
<evidence type="ECO:0000256" key="2">
    <source>
        <dbReference type="ARBA" id="ARBA00022737"/>
    </source>
</evidence>
<dbReference type="InterPro" id="IPR050836">
    <property type="entry name" value="SDS22/Internalin_LRR"/>
</dbReference>
<keyword evidence="1" id="KW-0433">Leucine-rich repeat</keyword>
<proteinExistence type="predicted"/>
<gene>
    <name evidence="5" type="ORF">TrRE_jg3734</name>
</gene>
<dbReference type="InterPro" id="IPR036770">
    <property type="entry name" value="Ankyrin_rpt-contain_sf"/>
</dbReference>
<protein>
    <submittedName>
        <fullName evidence="5">Uncharacterized protein</fullName>
    </submittedName>
</protein>
<dbReference type="Proteomes" id="UP001165082">
    <property type="component" value="Unassembled WGS sequence"/>
</dbReference>
<dbReference type="OrthoDB" id="190727at2759"/>
<dbReference type="SUPFAM" id="SSF52058">
    <property type="entry name" value="L domain-like"/>
    <property type="match status" value="1"/>
</dbReference>
<keyword evidence="2" id="KW-0677">Repeat</keyword>
<dbReference type="EMBL" id="BRXZ01000561">
    <property type="protein sequence ID" value="GMH47165.1"/>
    <property type="molecule type" value="Genomic_DNA"/>
</dbReference>
<evidence type="ECO:0000256" key="3">
    <source>
        <dbReference type="PROSITE-ProRule" id="PRU00023"/>
    </source>
</evidence>
<feature type="region of interest" description="Disordered" evidence="4">
    <location>
        <begin position="1"/>
        <end position="26"/>
    </location>
</feature>
<dbReference type="PANTHER" id="PTHR46652:SF3">
    <property type="entry name" value="LEUCINE-RICH REPEAT-CONTAINING PROTEIN 9"/>
    <property type="match status" value="1"/>
</dbReference>
<dbReference type="PROSITE" id="PS50088">
    <property type="entry name" value="ANK_REPEAT"/>
    <property type="match status" value="1"/>
</dbReference>
<name>A0A9W7DM17_9STRA</name>
<dbReference type="AlphaFoldDB" id="A0A9W7DM17"/>
<dbReference type="InterPro" id="IPR002110">
    <property type="entry name" value="Ankyrin_rpt"/>
</dbReference>
<keyword evidence="3" id="KW-0040">ANK repeat</keyword>
<comment type="caution">
    <text evidence="5">The sequence shown here is derived from an EMBL/GenBank/DDBJ whole genome shotgun (WGS) entry which is preliminary data.</text>
</comment>
<feature type="repeat" description="ANK" evidence="3">
    <location>
        <begin position="257"/>
        <end position="283"/>
    </location>
</feature>